<feature type="transmembrane region" description="Helical" evidence="1">
    <location>
        <begin position="20"/>
        <end position="52"/>
    </location>
</feature>
<comment type="caution">
    <text evidence="2">The sequence shown here is derived from an EMBL/GenBank/DDBJ whole genome shotgun (WGS) entry which is preliminary data.</text>
</comment>
<organism evidence="2 3">
    <name type="scientific">Candidatus Caccopulliclostridium gallistercoris</name>
    <dbReference type="NCBI Taxonomy" id="2840719"/>
    <lineage>
        <taxon>Bacteria</taxon>
        <taxon>Bacillati</taxon>
        <taxon>Bacillota</taxon>
        <taxon>Clostridia</taxon>
        <taxon>Candidatus Caccopulliclostridium</taxon>
    </lineage>
</organism>
<feature type="transmembrane region" description="Helical" evidence="1">
    <location>
        <begin position="183"/>
        <end position="206"/>
    </location>
</feature>
<reference evidence="2" key="2">
    <citation type="journal article" date="2021" name="PeerJ">
        <title>Extensive microbial diversity within the chicken gut microbiome revealed by metagenomics and culture.</title>
        <authorList>
            <person name="Gilroy R."/>
            <person name="Ravi A."/>
            <person name="Getino M."/>
            <person name="Pursley I."/>
            <person name="Horton D.L."/>
            <person name="Alikhan N.F."/>
            <person name="Baker D."/>
            <person name="Gharbi K."/>
            <person name="Hall N."/>
            <person name="Watson M."/>
            <person name="Adriaenssens E.M."/>
            <person name="Foster-Nyarko E."/>
            <person name="Jarju S."/>
            <person name="Secka A."/>
            <person name="Antonio M."/>
            <person name="Oren A."/>
            <person name="Chaudhuri R.R."/>
            <person name="La Ragione R."/>
            <person name="Hildebrand F."/>
            <person name="Pallen M.J."/>
        </authorList>
    </citation>
    <scope>NUCLEOTIDE SEQUENCE</scope>
    <source>
        <strain evidence="2">CHK186-9395</strain>
    </source>
</reference>
<evidence type="ECO:0000256" key="1">
    <source>
        <dbReference type="SAM" id="Phobius"/>
    </source>
</evidence>
<feature type="transmembrane region" description="Helical" evidence="1">
    <location>
        <begin position="150"/>
        <end position="177"/>
    </location>
</feature>
<dbReference type="Proteomes" id="UP000886861">
    <property type="component" value="Unassembled WGS sequence"/>
</dbReference>
<reference evidence="2" key="1">
    <citation type="submission" date="2020-10" db="EMBL/GenBank/DDBJ databases">
        <authorList>
            <person name="Gilroy R."/>
        </authorList>
    </citation>
    <scope>NUCLEOTIDE SEQUENCE</scope>
    <source>
        <strain evidence="2">CHK186-9395</strain>
    </source>
</reference>
<gene>
    <name evidence="2" type="ORF">IAA62_00790</name>
</gene>
<proteinExistence type="predicted"/>
<dbReference type="PANTHER" id="PTHR40076:SF1">
    <property type="entry name" value="MEMBRANE PROTEIN"/>
    <property type="match status" value="1"/>
</dbReference>
<evidence type="ECO:0008006" key="4">
    <source>
        <dbReference type="Google" id="ProtNLM"/>
    </source>
</evidence>
<evidence type="ECO:0000313" key="2">
    <source>
        <dbReference type="EMBL" id="HIV01081.1"/>
    </source>
</evidence>
<sequence length="231" mass="25017">MKGKSVCKVIGESFGAFGKLWAVVLGGLVLSVGSMLGLMLFPLFGFFLSYFAMGFLCVGQKKFVLGRLDGKNLPVETVFSSFKICVQAFALKTIIILYSALWGILLIVPGIICLLNYSFASFIMAENEGLDALTTLEKSKSLVYGYRSKVLVLALFALVMFLAFGAVGFGITALIGLFTTLPVWAIVTITVGLALVGLALVVMPFYEISMAKIYIEAKNSEEKPKRKTKTA</sequence>
<dbReference type="AlphaFoldDB" id="A0A9D1NEI0"/>
<evidence type="ECO:0000313" key="3">
    <source>
        <dbReference type="Proteomes" id="UP000886861"/>
    </source>
</evidence>
<dbReference type="InterPro" id="IPR010380">
    <property type="entry name" value="DUF975"/>
</dbReference>
<keyword evidence="1" id="KW-1133">Transmembrane helix</keyword>
<feature type="transmembrane region" description="Helical" evidence="1">
    <location>
        <begin position="96"/>
        <end position="117"/>
    </location>
</feature>
<dbReference type="PANTHER" id="PTHR40076">
    <property type="entry name" value="MEMBRANE PROTEIN-RELATED"/>
    <property type="match status" value="1"/>
</dbReference>
<name>A0A9D1NEI0_9FIRM</name>
<accession>A0A9D1NEI0</accession>
<keyword evidence="1" id="KW-0472">Membrane</keyword>
<dbReference type="EMBL" id="DVOJ01000004">
    <property type="protein sequence ID" value="HIV01081.1"/>
    <property type="molecule type" value="Genomic_DNA"/>
</dbReference>
<protein>
    <recommendedName>
        <fullName evidence="4">DUF975 family protein</fullName>
    </recommendedName>
</protein>
<keyword evidence="1" id="KW-0812">Transmembrane</keyword>